<dbReference type="InParanoid" id="A0A369K2B2"/>
<evidence type="ECO:0000313" key="2">
    <source>
        <dbReference type="Proteomes" id="UP000076154"/>
    </source>
</evidence>
<proteinExistence type="predicted"/>
<dbReference type="EMBL" id="LUEZ02000023">
    <property type="protein sequence ID" value="RDB26765.1"/>
    <property type="molecule type" value="Genomic_DNA"/>
</dbReference>
<name>A0A369K2B2_HYPMA</name>
<keyword evidence="2" id="KW-1185">Reference proteome</keyword>
<protein>
    <submittedName>
        <fullName evidence="1">Uncharacterized protein</fullName>
    </submittedName>
</protein>
<organism evidence="1 2">
    <name type="scientific">Hypsizygus marmoreus</name>
    <name type="common">White beech mushroom</name>
    <name type="synonym">Agaricus marmoreus</name>
    <dbReference type="NCBI Taxonomy" id="39966"/>
    <lineage>
        <taxon>Eukaryota</taxon>
        <taxon>Fungi</taxon>
        <taxon>Dikarya</taxon>
        <taxon>Basidiomycota</taxon>
        <taxon>Agaricomycotina</taxon>
        <taxon>Agaricomycetes</taxon>
        <taxon>Agaricomycetidae</taxon>
        <taxon>Agaricales</taxon>
        <taxon>Tricholomatineae</taxon>
        <taxon>Lyophyllaceae</taxon>
        <taxon>Hypsizygus</taxon>
    </lineage>
</organism>
<accession>A0A369K2B2</accession>
<reference evidence="1" key="1">
    <citation type="submission" date="2018-04" db="EMBL/GenBank/DDBJ databases">
        <title>Whole genome sequencing of Hypsizygus marmoreus.</title>
        <authorList>
            <person name="Choi I.-G."/>
            <person name="Min B."/>
            <person name="Kim J.-G."/>
            <person name="Kim S."/>
            <person name="Oh Y.-L."/>
            <person name="Kong W.-S."/>
            <person name="Park H."/>
            <person name="Jeong J."/>
            <person name="Song E.-S."/>
        </authorList>
    </citation>
    <scope>NUCLEOTIDE SEQUENCE [LARGE SCALE GENOMIC DNA]</scope>
    <source>
        <strain evidence="1">51987-8</strain>
    </source>
</reference>
<dbReference type="AlphaFoldDB" id="A0A369K2B2"/>
<gene>
    <name evidence="1" type="ORF">Hypma_005333</name>
</gene>
<comment type="caution">
    <text evidence="1">The sequence shown here is derived from an EMBL/GenBank/DDBJ whole genome shotgun (WGS) entry which is preliminary data.</text>
</comment>
<evidence type="ECO:0000313" key="1">
    <source>
        <dbReference type="EMBL" id="RDB26765.1"/>
    </source>
</evidence>
<dbReference type="Proteomes" id="UP000076154">
    <property type="component" value="Unassembled WGS sequence"/>
</dbReference>
<sequence>MFNACTDLASRRNNSETFKPMVPPPPHAFPLLLWPVNLVCRALARSYAAPLRSLGTANPLPFRDNSRELSTLPRLPLSRCNRIRDASPECAPHADRLATTTNTCDPSKLAPQTRHYCISGKISAANTGLVYPYPHGPSHVL</sequence>